<dbReference type="InterPro" id="IPR018488">
    <property type="entry name" value="cNMP-bd_CS"/>
</dbReference>
<keyword evidence="2" id="KW-0597">Phosphoprotein</keyword>
<keyword evidence="3" id="KW-0116">cAMP-binding</keyword>
<evidence type="ECO:0000259" key="7">
    <source>
        <dbReference type="PROSITE" id="PS50042"/>
    </source>
</evidence>
<dbReference type="EMBL" id="CP092873">
    <property type="protein sequence ID" value="UYV74197.1"/>
    <property type="molecule type" value="Genomic_DNA"/>
</dbReference>
<dbReference type="PRINTS" id="PR00103">
    <property type="entry name" value="CAMPKINASE"/>
</dbReference>
<dbReference type="CDD" id="cd00038">
    <property type="entry name" value="CAP_ED"/>
    <property type="match status" value="2"/>
</dbReference>
<evidence type="ECO:0000256" key="5">
    <source>
        <dbReference type="ARBA" id="ARBA00022741"/>
    </source>
</evidence>
<keyword evidence="4" id="KW-0677">Repeat</keyword>
<dbReference type="InterPro" id="IPR000595">
    <property type="entry name" value="cNMP-bd_dom"/>
</dbReference>
<dbReference type="PROSITE" id="PS00888">
    <property type="entry name" value="CNMP_BINDING_1"/>
    <property type="match status" value="2"/>
</dbReference>
<dbReference type="InterPro" id="IPR050503">
    <property type="entry name" value="cAMP-dep_PK_reg_su-like"/>
</dbReference>
<dbReference type="Gene3D" id="2.60.120.10">
    <property type="entry name" value="Jelly Rolls"/>
    <property type="match status" value="2"/>
</dbReference>
<proteinExistence type="inferred from homology"/>
<evidence type="ECO:0000256" key="3">
    <source>
        <dbReference type="ARBA" id="ARBA00022566"/>
    </source>
</evidence>
<keyword evidence="6" id="KW-0114">cAMP</keyword>
<dbReference type="PANTHER" id="PTHR11635">
    <property type="entry name" value="CAMP-DEPENDENT PROTEIN KINASE REGULATORY CHAIN"/>
    <property type="match status" value="1"/>
</dbReference>
<dbReference type="PIRSF" id="PIRSF000548">
    <property type="entry name" value="PK_regulatory"/>
    <property type="match status" value="1"/>
</dbReference>
<evidence type="ECO:0000256" key="2">
    <source>
        <dbReference type="ARBA" id="ARBA00022553"/>
    </source>
</evidence>
<name>A0ABY6L120_9ARAC</name>
<dbReference type="InterPro" id="IPR018490">
    <property type="entry name" value="cNMP-bd_dom_sf"/>
</dbReference>
<dbReference type="SUPFAM" id="SSF51206">
    <property type="entry name" value="cAMP-binding domain-like"/>
    <property type="match status" value="2"/>
</dbReference>
<feature type="domain" description="Cyclic nucleotide-binding" evidence="7">
    <location>
        <begin position="126"/>
        <end position="258"/>
    </location>
</feature>
<dbReference type="Pfam" id="PF00027">
    <property type="entry name" value="cNMP_binding"/>
    <property type="match status" value="2"/>
</dbReference>
<comment type="similarity">
    <text evidence="1">Belongs to the cAMP-dependent kinase regulatory chain family.</text>
</comment>
<dbReference type="PANTHER" id="PTHR11635:SF152">
    <property type="entry name" value="CAMP-DEPENDENT PROTEIN KINASE TYPE I REGULATORY SUBUNIT-RELATED"/>
    <property type="match status" value="1"/>
</dbReference>
<evidence type="ECO:0000256" key="6">
    <source>
        <dbReference type="ARBA" id="ARBA00023149"/>
    </source>
</evidence>
<feature type="domain" description="Cyclic nucleotide-binding" evidence="7">
    <location>
        <begin position="9"/>
        <end position="123"/>
    </location>
</feature>
<evidence type="ECO:0000256" key="1">
    <source>
        <dbReference type="ARBA" id="ARBA00005753"/>
    </source>
</evidence>
<dbReference type="SMART" id="SM00100">
    <property type="entry name" value="cNMP"/>
    <property type="match status" value="2"/>
</dbReference>
<evidence type="ECO:0000256" key="4">
    <source>
        <dbReference type="ARBA" id="ARBA00022737"/>
    </source>
</evidence>
<evidence type="ECO:0000313" key="8">
    <source>
        <dbReference type="EMBL" id="UYV74197.1"/>
    </source>
</evidence>
<evidence type="ECO:0000313" key="9">
    <source>
        <dbReference type="Proteomes" id="UP001235939"/>
    </source>
</evidence>
<gene>
    <name evidence="8" type="ORF">LAZ67_11002394</name>
</gene>
<keyword evidence="9" id="KW-1185">Reference proteome</keyword>
<dbReference type="InterPro" id="IPR014710">
    <property type="entry name" value="RmlC-like_jellyroll"/>
</dbReference>
<accession>A0ABY6L120</accession>
<dbReference type="PROSITE" id="PS50042">
    <property type="entry name" value="CNMP_BINDING_3"/>
    <property type="match status" value="2"/>
</dbReference>
<dbReference type="InterPro" id="IPR012198">
    <property type="entry name" value="cAMP_dep_PK_reg_su"/>
</dbReference>
<reference evidence="8 9" key="1">
    <citation type="submission" date="2022-01" db="EMBL/GenBank/DDBJ databases">
        <title>A chromosomal length assembly of Cordylochernes scorpioides.</title>
        <authorList>
            <person name="Zeh D."/>
            <person name="Zeh J."/>
        </authorList>
    </citation>
    <scope>NUCLEOTIDE SEQUENCE [LARGE SCALE GENOMIC DNA]</scope>
    <source>
        <strain evidence="8">IN4F17</strain>
        <tissue evidence="8">Whole Body</tissue>
    </source>
</reference>
<dbReference type="PROSITE" id="PS00889">
    <property type="entry name" value="CNMP_BINDING_2"/>
    <property type="match status" value="1"/>
</dbReference>
<protein>
    <submittedName>
        <fullName evidence="8">PRKAR2B</fullName>
    </submittedName>
</protein>
<organism evidence="8 9">
    <name type="scientific">Cordylochernes scorpioides</name>
    <dbReference type="NCBI Taxonomy" id="51811"/>
    <lineage>
        <taxon>Eukaryota</taxon>
        <taxon>Metazoa</taxon>
        <taxon>Ecdysozoa</taxon>
        <taxon>Arthropoda</taxon>
        <taxon>Chelicerata</taxon>
        <taxon>Arachnida</taxon>
        <taxon>Pseudoscorpiones</taxon>
        <taxon>Cheliferoidea</taxon>
        <taxon>Chernetidae</taxon>
        <taxon>Cordylochernes</taxon>
    </lineage>
</organism>
<dbReference type="Proteomes" id="UP001235939">
    <property type="component" value="Chromosome 11"/>
</dbReference>
<sequence>MVPMCWCVQEQIQEVIDAMFLKEVEDGDVIIRQGDDGDYFYVIEDGVYDIYVKNDGEPEKRVGSYMNTGSFGELALMYNMPRAATIKAASHGSLWVMDRQTFRKIVLKSAFKKRKEYEKLLENVPMLKHLKHYERMNLCDALMPMSFEPNQIIIRQGDEAEGMYFVEEGTVRVTMHSETDSNEVEMSRLTKGEYFGARSTKLKLGVTELALVTHRPRAASVYAVDHVKLASLDVQAFERLLGPCMDIMKRNIDDYEKQVAEMFGARIDMDELR</sequence>
<keyword evidence="5" id="KW-0547">Nucleotide-binding</keyword>